<evidence type="ECO:0000313" key="5">
    <source>
        <dbReference type="EMBL" id="KAI9186476.1"/>
    </source>
</evidence>
<dbReference type="GO" id="GO:0003677">
    <property type="term" value="F:DNA binding"/>
    <property type="evidence" value="ECO:0007669"/>
    <property type="project" value="UniProtKB-KW"/>
</dbReference>
<evidence type="ECO:0000313" key="6">
    <source>
        <dbReference type="Proteomes" id="UP001064489"/>
    </source>
</evidence>
<sequence length="496" mass="55950">MPRHDDGLSADDGLSTDSLALFWTMTSLALPDSVLIKDIVEDILKKLDRKSPSVNGELASKLFGDSCFYKAKKMTKQFKLISDIFPMTKGWTVKVLVAEKTIPRESQHSSIRYQRLILIDSKGTRVQAIIFGADIKLFEDTLTRSKIYHISNAYVSPIKPKHRIMENDLQWTINGRTLVKEVEDDQASFVSFADLEKYKNCTAQVDIIALAIDIHPVQQLKTKQGASTIQKVVLVNQDLKPMLLTMWDWFVGNEAAQISKFITTKPIIIAQRLKVVSYNGIISLSTKSTTSFIINPNTCEAMALRSWSFLNENILKDIVSEKSYLTFASGSAIPSNENVLKINQIESLLAKETDFWVKASMMVKNLNRKCWYMACSHCNKMIGAEYEESFECIHCKRKDVRGTPRCCFDVELKDTSGSIFATIFGQNAETFLSCSAKQLMEQTNEDGIIDIKIVATLPNPHDYLIRVKATTYESRGHGTKKLNIVAIHETINEDTI</sequence>
<reference evidence="5" key="2">
    <citation type="submission" date="2023-02" db="EMBL/GenBank/DDBJ databases">
        <authorList>
            <person name="Swenson N.G."/>
            <person name="Wegrzyn J.L."/>
            <person name="Mcevoy S.L."/>
        </authorList>
    </citation>
    <scope>NUCLEOTIDE SEQUENCE</scope>
    <source>
        <strain evidence="5">91603</strain>
        <tissue evidence="5">Leaf</tissue>
    </source>
</reference>
<dbReference type="AlphaFoldDB" id="A0AAD5J6V1"/>
<feature type="domain" description="Replication factor A C-terminal" evidence="3">
    <location>
        <begin position="359"/>
        <end position="489"/>
    </location>
</feature>
<dbReference type="InterPro" id="IPR031657">
    <property type="entry name" value="REPA_OB_2"/>
</dbReference>
<dbReference type="PANTHER" id="PTHR47165:SF4">
    <property type="entry name" value="OS03G0429900 PROTEIN"/>
    <property type="match status" value="1"/>
</dbReference>
<keyword evidence="1" id="KW-0238">DNA-binding</keyword>
<dbReference type="Gene3D" id="2.40.50.140">
    <property type="entry name" value="Nucleic acid-binding proteins"/>
    <property type="match status" value="3"/>
</dbReference>
<feature type="domain" description="Replication protein A OB" evidence="4">
    <location>
        <begin position="201"/>
        <end position="295"/>
    </location>
</feature>
<dbReference type="Pfam" id="PF02721">
    <property type="entry name" value="DUF223"/>
    <property type="match status" value="1"/>
</dbReference>
<dbReference type="Pfam" id="PF16900">
    <property type="entry name" value="REPA_OB_2"/>
    <property type="match status" value="1"/>
</dbReference>
<evidence type="ECO:0000259" key="3">
    <source>
        <dbReference type="Pfam" id="PF08646"/>
    </source>
</evidence>
<name>A0AAD5J6V1_ACENE</name>
<dbReference type="EMBL" id="JAJSOW010000100">
    <property type="protein sequence ID" value="KAI9186476.1"/>
    <property type="molecule type" value="Genomic_DNA"/>
</dbReference>
<organism evidence="5 6">
    <name type="scientific">Acer negundo</name>
    <name type="common">Box elder</name>
    <dbReference type="NCBI Taxonomy" id="4023"/>
    <lineage>
        <taxon>Eukaryota</taxon>
        <taxon>Viridiplantae</taxon>
        <taxon>Streptophyta</taxon>
        <taxon>Embryophyta</taxon>
        <taxon>Tracheophyta</taxon>
        <taxon>Spermatophyta</taxon>
        <taxon>Magnoliopsida</taxon>
        <taxon>eudicotyledons</taxon>
        <taxon>Gunneridae</taxon>
        <taxon>Pentapetalae</taxon>
        <taxon>rosids</taxon>
        <taxon>malvids</taxon>
        <taxon>Sapindales</taxon>
        <taxon>Sapindaceae</taxon>
        <taxon>Hippocastanoideae</taxon>
        <taxon>Acereae</taxon>
        <taxon>Acer</taxon>
    </lineage>
</organism>
<dbReference type="InterPro" id="IPR003871">
    <property type="entry name" value="RFA1B/D_OB_1st"/>
</dbReference>
<evidence type="ECO:0000256" key="1">
    <source>
        <dbReference type="ARBA" id="ARBA00023125"/>
    </source>
</evidence>
<dbReference type="InterPro" id="IPR012340">
    <property type="entry name" value="NA-bd_OB-fold"/>
</dbReference>
<evidence type="ECO:0000259" key="2">
    <source>
        <dbReference type="Pfam" id="PF02721"/>
    </source>
</evidence>
<gene>
    <name evidence="5" type="ORF">LWI28_017648</name>
</gene>
<dbReference type="InterPro" id="IPR013955">
    <property type="entry name" value="Rep_factor-A_C"/>
</dbReference>
<feature type="domain" description="Replication protein A 70 kDa DNA-binding subunit B/D first OB fold" evidence="2">
    <location>
        <begin position="78"/>
        <end position="181"/>
    </location>
</feature>
<protein>
    <recommendedName>
        <fullName evidence="7">Replication protein A 70 kDa DNA-binding subunit B-like</fullName>
    </recommendedName>
</protein>
<evidence type="ECO:0008006" key="7">
    <source>
        <dbReference type="Google" id="ProtNLM"/>
    </source>
</evidence>
<dbReference type="PANTHER" id="PTHR47165">
    <property type="entry name" value="OS03G0429900 PROTEIN"/>
    <property type="match status" value="1"/>
</dbReference>
<accession>A0AAD5J6V1</accession>
<dbReference type="Proteomes" id="UP001064489">
    <property type="component" value="Chromosome 3"/>
</dbReference>
<proteinExistence type="predicted"/>
<dbReference type="SUPFAM" id="SSF50249">
    <property type="entry name" value="Nucleic acid-binding proteins"/>
    <property type="match status" value="3"/>
</dbReference>
<evidence type="ECO:0000259" key="4">
    <source>
        <dbReference type="Pfam" id="PF16900"/>
    </source>
</evidence>
<dbReference type="Pfam" id="PF08646">
    <property type="entry name" value="Rep_fac-A_C"/>
    <property type="match status" value="1"/>
</dbReference>
<comment type="caution">
    <text evidence="5">The sequence shown here is derived from an EMBL/GenBank/DDBJ whole genome shotgun (WGS) entry which is preliminary data.</text>
</comment>
<reference evidence="5" key="1">
    <citation type="journal article" date="2022" name="Plant J.">
        <title>Strategies of tolerance reflected in two North American maple genomes.</title>
        <authorList>
            <person name="McEvoy S.L."/>
            <person name="Sezen U.U."/>
            <person name="Trouern-Trend A."/>
            <person name="McMahon S.M."/>
            <person name="Schaberg P.G."/>
            <person name="Yang J."/>
            <person name="Wegrzyn J.L."/>
            <person name="Swenson N.G."/>
        </authorList>
    </citation>
    <scope>NUCLEOTIDE SEQUENCE</scope>
    <source>
        <strain evidence="5">91603</strain>
    </source>
</reference>
<keyword evidence="6" id="KW-1185">Reference proteome</keyword>